<accession>A0A8H3A7W8</accession>
<dbReference type="EMBL" id="CAJMWX010000307">
    <property type="protein sequence ID" value="CAE6412022.1"/>
    <property type="molecule type" value="Genomic_DNA"/>
</dbReference>
<keyword evidence="2" id="KW-0175">Coiled coil</keyword>
<evidence type="ECO:0000256" key="1">
    <source>
        <dbReference type="ARBA" id="ARBA00022737"/>
    </source>
</evidence>
<evidence type="ECO:0000256" key="2">
    <source>
        <dbReference type="SAM" id="Coils"/>
    </source>
</evidence>
<evidence type="ECO:0000259" key="3">
    <source>
        <dbReference type="PROSITE" id="PS50837"/>
    </source>
</evidence>
<comment type="caution">
    <text evidence="4">The sequence shown here is derived from an EMBL/GenBank/DDBJ whole genome shotgun (WGS) entry which is preliminary data.</text>
</comment>
<organism evidence="4 5">
    <name type="scientific">Rhizoctonia solani</name>
    <dbReference type="NCBI Taxonomy" id="456999"/>
    <lineage>
        <taxon>Eukaryota</taxon>
        <taxon>Fungi</taxon>
        <taxon>Dikarya</taxon>
        <taxon>Basidiomycota</taxon>
        <taxon>Agaricomycotina</taxon>
        <taxon>Agaricomycetes</taxon>
        <taxon>Cantharellales</taxon>
        <taxon>Ceratobasidiaceae</taxon>
        <taxon>Rhizoctonia</taxon>
    </lineage>
</organism>
<feature type="non-terminal residue" evidence="4">
    <location>
        <position position="1"/>
    </location>
</feature>
<dbReference type="AlphaFoldDB" id="A0A8H3A7W8"/>
<reference evidence="4" key="1">
    <citation type="submission" date="2021-01" db="EMBL/GenBank/DDBJ databases">
        <authorList>
            <person name="Kaushik A."/>
        </authorList>
    </citation>
    <scope>NUCLEOTIDE SEQUENCE</scope>
    <source>
        <strain evidence="4">AG4-R118</strain>
    </source>
</reference>
<dbReference type="Proteomes" id="UP000663888">
    <property type="component" value="Unassembled WGS sequence"/>
</dbReference>
<dbReference type="Pfam" id="PF24883">
    <property type="entry name" value="NPHP3_N"/>
    <property type="match status" value="1"/>
</dbReference>
<sequence>MRALQISSGAIPQVKSAVGGLVSCLEQFEIARQNREEYDEVASELSTMAEYVKRHLEDRRSQGLTERISNIAETIQKETEDVRQLQEQSKAAQVLRALNHEEDLVRRFRRIGELFRRIQMEMSMSEWSKTDEILVNTRLEKLKPVTLAFYNSKISDAIDRRGCTSETRKETLAEINRWCDDAGAPMIYWLNGMAGTGKKTIAYTLANDLRSIGRLAASFFCTVTSEECRDASTIIPTIVYQLAHQSTPFQAALGEVLKREPGVATSTISEQVRRLLLGPLESIEGKLARNLVVVIDALDECRKDNVVGLILDSLISSYKLLPVKFFIASRPEPIIYQKLYSQPDNLRSAFHLHEISQHSVQRDIRLYLEEELKSIQPSEAEVEELVSLSGRLFIYAATAVRYIAPDNPLVDSRARLQTTLDITSKSAKKQLGIDALYSTILSAAVDNDCLEPDERDNVFSVIWEIVSSPRPVPLNGLVVIAGLSSIATALAALTSLRSVIHTSHTNDTISTFHASFPQFVCGQSRSSHFFCDIEDIRHKAALRCLRVINAQISSSITADITMSPTLTYAAINFPIFLWADGTGLPVTEELLSELRKFFDERFESWLWLLTNHGGPGKRIYGEPIRIL</sequence>
<proteinExistence type="predicted"/>
<evidence type="ECO:0000313" key="5">
    <source>
        <dbReference type="Proteomes" id="UP000663888"/>
    </source>
</evidence>
<dbReference type="InterPro" id="IPR056884">
    <property type="entry name" value="NPHP3-like_N"/>
</dbReference>
<dbReference type="InterPro" id="IPR007111">
    <property type="entry name" value="NACHT_NTPase"/>
</dbReference>
<dbReference type="PANTHER" id="PTHR10039:SF16">
    <property type="entry name" value="GPI INOSITOL-DEACYLASE"/>
    <property type="match status" value="1"/>
</dbReference>
<keyword evidence="1" id="KW-0677">Repeat</keyword>
<feature type="domain" description="NACHT" evidence="3">
    <location>
        <begin position="186"/>
        <end position="331"/>
    </location>
</feature>
<dbReference type="PANTHER" id="PTHR10039">
    <property type="entry name" value="AMELOGENIN"/>
    <property type="match status" value="1"/>
</dbReference>
<protein>
    <recommendedName>
        <fullName evidence="3">NACHT domain-containing protein</fullName>
    </recommendedName>
</protein>
<evidence type="ECO:0000313" key="4">
    <source>
        <dbReference type="EMBL" id="CAE6412022.1"/>
    </source>
</evidence>
<dbReference type="SUPFAM" id="SSF52540">
    <property type="entry name" value="P-loop containing nucleoside triphosphate hydrolases"/>
    <property type="match status" value="1"/>
</dbReference>
<dbReference type="InterPro" id="IPR027417">
    <property type="entry name" value="P-loop_NTPase"/>
</dbReference>
<gene>
    <name evidence="4" type="ORF">RDB_LOCUS12671</name>
</gene>
<name>A0A8H3A7W8_9AGAM</name>
<dbReference type="PROSITE" id="PS50837">
    <property type="entry name" value="NACHT"/>
    <property type="match status" value="1"/>
</dbReference>
<dbReference type="Gene3D" id="3.40.50.300">
    <property type="entry name" value="P-loop containing nucleotide triphosphate hydrolases"/>
    <property type="match status" value="1"/>
</dbReference>
<feature type="coiled-coil region" evidence="2">
    <location>
        <begin position="68"/>
        <end position="95"/>
    </location>
</feature>